<feature type="region of interest" description="Disordered" evidence="1">
    <location>
        <begin position="13"/>
        <end position="34"/>
    </location>
</feature>
<name>A0ABS7TLZ7_9BACT</name>
<evidence type="ECO:0000313" key="3">
    <source>
        <dbReference type="Proteomes" id="UP001139031"/>
    </source>
</evidence>
<organism evidence="2 3">
    <name type="scientific">Nannocystis pusilla</name>
    <dbReference type="NCBI Taxonomy" id="889268"/>
    <lineage>
        <taxon>Bacteria</taxon>
        <taxon>Pseudomonadati</taxon>
        <taxon>Myxococcota</taxon>
        <taxon>Polyangia</taxon>
        <taxon>Nannocystales</taxon>
        <taxon>Nannocystaceae</taxon>
        <taxon>Nannocystis</taxon>
    </lineage>
</organism>
<reference evidence="2" key="1">
    <citation type="submission" date="2021-08" db="EMBL/GenBank/DDBJ databases">
        <authorList>
            <person name="Stevens D.C."/>
        </authorList>
    </citation>
    <scope>NUCLEOTIDE SEQUENCE</scope>
    <source>
        <strain evidence="2">DSM 53165</strain>
    </source>
</reference>
<dbReference type="EMBL" id="JAIRAU010000005">
    <property type="protein sequence ID" value="MBZ5709258.1"/>
    <property type="molecule type" value="Genomic_DNA"/>
</dbReference>
<accession>A0ABS7TLZ7</accession>
<evidence type="ECO:0000313" key="2">
    <source>
        <dbReference type="EMBL" id="MBZ5709258.1"/>
    </source>
</evidence>
<sequence length="114" mass="12193">MSLIFEPLIATSPLDEPRAVPPSRSELRDAPVPVSVPAPGWRREAAIVMVTAAALFGGAWSLAPMEKPGRGGSGRVLLSAVRPTPTHQMLVREAMIAEDRMRKPVVDAADEGAW</sequence>
<evidence type="ECO:0000256" key="1">
    <source>
        <dbReference type="SAM" id="MobiDB-lite"/>
    </source>
</evidence>
<dbReference type="Proteomes" id="UP001139031">
    <property type="component" value="Unassembled WGS sequence"/>
</dbReference>
<protein>
    <submittedName>
        <fullName evidence="2">Uncharacterized protein</fullName>
    </submittedName>
</protein>
<gene>
    <name evidence="2" type="ORF">K7C98_08290</name>
</gene>
<comment type="caution">
    <text evidence="2">The sequence shown here is derived from an EMBL/GenBank/DDBJ whole genome shotgun (WGS) entry which is preliminary data.</text>
</comment>
<proteinExistence type="predicted"/>
<keyword evidence="3" id="KW-1185">Reference proteome</keyword>